<name>A0A7W6KI93_9HYPH</name>
<protein>
    <submittedName>
        <fullName evidence="2">Xaa-Pro aminopeptidase</fullName>
    </submittedName>
</protein>
<comment type="caution">
    <text evidence="2">The sequence shown here is derived from an EMBL/GenBank/DDBJ whole genome shotgun (WGS) entry which is preliminary data.</text>
</comment>
<keyword evidence="2" id="KW-0031">Aminopeptidase</keyword>
<evidence type="ECO:0000259" key="1">
    <source>
        <dbReference type="Pfam" id="PF00557"/>
    </source>
</evidence>
<sequence>MQLTEWPSLIEHDESLLEENMVLTLEPGIETGGGNMLVHEENIVVTATGARALTKFAAPALTVV</sequence>
<evidence type="ECO:0000313" key="3">
    <source>
        <dbReference type="Proteomes" id="UP000530571"/>
    </source>
</evidence>
<dbReference type="GO" id="GO:0004177">
    <property type="term" value="F:aminopeptidase activity"/>
    <property type="evidence" value="ECO:0007669"/>
    <property type="project" value="UniProtKB-KW"/>
</dbReference>
<proteinExistence type="predicted"/>
<dbReference type="Pfam" id="PF00557">
    <property type="entry name" value="Peptidase_M24"/>
    <property type="match status" value="1"/>
</dbReference>
<organism evidence="2 3">
    <name type="scientific">Martelella radicis</name>
    <dbReference type="NCBI Taxonomy" id="1397476"/>
    <lineage>
        <taxon>Bacteria</taxon>
        <taxon>Pseudomonadati</taxon>
        <taxon>Pseudomonadota</taxon>
        <taxon>Alphaproteobacteria</taxon>
        <taxon>Hyphomicrobiales</taxon>
        <taxon>Aurantimonadaceae</taxon>
        <taxon>Martelella</taxon>
    </lineage>
</organism>
<gene>
    <name evidence="2" type="ORF">GGR30_000305</name>
</gene>
<dbReference type="InterPro" id="IPR036005">
    <property type="entry name" value="Creatinase/aminopeptidase-like"/>
</dbReference>
<dbReference type="AlphaFoldDB" id="A0A7W6KI93"/>
<feature type="domain" description="Peptidase M24" evidence="1">
    <location>
        <begin position="3"/>
        <end position="47"/>
    </location>
</feature>
<dbReference type="Gene3D" id="3.90.230.10">
    <property type="entry name" value="Creatinase/methionine aminopeptidase superfamily"/>
    <property type="match status" value="1"/>
</dbReference>
<dbReference type="Proteomes" id="UP000530571">
    <property type="component" value="Unassembled WGS sequence"/>
</dbReference>
<evidence type="ECO:0000313" key="2">
    <source>
        <dbReference type="EMBL" id="MBB4120410.1"/>
    </source>
</evidence>
<keyword evidence="2" id="KW-0645">Protease</keyword>
<keyword evidence="3" id="KW-1185">Reference proteome</keyword>
<reference evidence="2 3" key="1">
    <citation type="submission" date="2020-08" db="EMBL/GenBank/DDBJ databases">
        <title>Genomic Encyclopedia of Type Strains, Phase IV (KMG-IV): sequencing the most valuable type-strain genomes for metagenomic binning, comparative biology and taxonomic classification.</title>
        <authorList>
            <person name="Goeker M."/>
        </authorList>
    </citation>
    <scope>NUCLEOTIDE SEQUENCE [LARGE SCALE GENOMIC DNA]</scope>
    <source>
        <strain evidence="2 3">DSM 28101</strain>
    </source>
</reference>
<dbReference type="SUPFAM" id="SSF55920">
    <property type="entry name" value="Creatinase/aminopeptidase"/>
    <property type="match status" value="1"/>
</dbReference>
<dbReference type="EMBL" id="JACIDZ010000001">
    <property type="protein sequence ID" value="MBB4120410.1"/>
    <property type="molecule type" value="Genomic_DNA"/>
</dbReference>
<dbReference type="RefSeq" id="WP_183481611.1">
    <property type="nucleotide sequence ID" value="NZ_JACIDZ010000001.1"/>
</dbReference>
<accession>A0A7W6KI93</accession>
<dbReference type="InterPro" id="IPR000994">
    <property type="entry name" value="Pept_M24"/>
</dbReference>
<keyword evidence="2" id="KW-0378">Hydrolase</keyword>